<dbReference type="NCBIfam" id="TIGR02937">
    <property type="entry name" value="sigma70-ECF"/>
    <property type="match status" value="1"/>
</dbReference>
<dbReference type="CDD" id="cd06171">
    <property type="entry name" value="Sigma70_r4"/>
    <property type="match status" value="1"/>
</dbReference>
<dbReference type="InterPro" id="IPR013249">
    <property type="entry name" value="RNA_pol_sigma70_r4_t2"/>
</dbReference>
<name>A0A9E6ZZE5_9FLAO</name>
<dbReference type="Pfam" id="PF04542">
    <property type="entry name" value="Sigma70_r2"/>
    <property type="match status" value="1"/>
</dbReference>
<reference evidence="7" key="1">
    <citation type="submission" date="2022-03" db="EMBL/GenBank/DDBJ databases">
        <title>Description of Abyssus ytuae gen. nov., sp. nov., a novel member of the family Flavobacteriaceae isolated from the sediment of Mariana Trench.</title>
        <authorList>
            <person name="Zhang J."/>
            <person name="Xu X."/>
        </authorList>
    </citation>
    <scope>NUCLEOTIDE SEQUENCE</scope>
    <source>
        <strain evidence="7">MT3330</strain>
    </source>
</reference>
<dbReference type="GO" id="GO:0006352">
    <property type="term" value="P:DNA-templated transcription initiation"/>
    <property type="evidence" value="ECO:0007669"/>
    <property type="project" value="InterPro"/>
</dbReference>
<dbReference type="AlphaFoldDB" id="A0A9E6ZZE5"/>
<evidence type="ECO:0000256" key="1">
    <source>
        <dbReference type="ARBA" id="ARBA00010641"/>
    </source>
</evidence>
<dbReference type="Gene3D" id="1.10.1740.10">
    <property type="match status" value="1"/>
</dbReference>
<dbReference type="InterPro" id="IPR013325">
    <property type="entry name" value="RNA_pol_sigma_r2"/>
</dbReference>
<accession>A0A9E6ZZE5</accession>
<feature type="domain" description="RNA polymerase sigma factor 70 region 4 type 2" evidence="6">
    <location>
        <begin position="112"/>
        <end position="160"/>
    </location>
</feature>
<keyword evidence="4" id="KW-0804">Transcription</keyword>
<comment type="similarity">
    <text evidence="1">Belongs to the sigma-70 factor family. ECF subfamily.</text>
</comment>
<evidence type="ECO:0000259" key="5">
    <source>
        <dbReference type="Pfam" id="PF04542"/>
    </source>
</evidence>
<gene>
    <name evidence="7" type="ORF">MQE35_13105</name>
</gene>
<dbReference type="KEGG" id="fbm:MQE35_13105"/>
<dbReference type="Gene3D" id="1.10.10.10">
    <property type="entry name" value="Winged helix-like DNA-binding domain superfamily/Winged helix DNA-binding domain"/>
    <property type="match status" value="1"/>
</dbReference>
<dbReference type="PANTHER" id="PTHR43133:SF46">
    <property type="entry name" value="RNA POLYMERASE SIGMA-70 FACTOR ECF SUBFAMILY"/>
    <property type="match status" value="1"/>
</dbReference>
<dbReference type="GO" id="GO:0003677">
    <property type="term" value="F:DNA binding"/>
    <property type="evidence" value="ECO:0007669"/>
    <property type="project" value="InterPro"/>
</dbReference>
<dbReference type="GO" id="GO:0016987">
    <property type="term" value="F:sigma factor activity"/>
    <property type="evidence" value="ECO:0007669"/>
    <property type="project" value="UniProtKB-KW"/>
</dbReference>
<dbReference type="EMBL" id="CP094358">
    <property type="protein sequence ID" value="UOB16671.1"/>
    <property type="molecule type" value="Genomic_DNA"/>
</dbReference>
<evidence type="ECO:0000313" key="7">
    <source>
        <dbReference type="EMBL" id="UOB16671.1"/>
    </source>
</evidence>
<dbReference type="PANTHER" id="PTHR43133">
    <property type="entry name" value="RNA POLYMERASE ECF-TYPE SIGMA FACTO"/>
    <property type="match status" value="1"/>
</dbReference>
<keyword evidence="3" id="KW-0731">Sigma factor</keyword>
<keyword evidence="8" id="KW-1185">Reference proteome</keyword>
<protein>
    <submittedName>
        <fullName evidence="7">Sigma-70 family RNA polymerase sigma factor</fullName>
    </submittedName>
</protein>
<dbReference type="RefSeq" id="WP_255841900.1">
    <property type="nucleotide sequence ID" value="NZ_CP094358.1"/>
</dbReference>
<sequence>MTNNLDVCDEETFKQIFKENFKPLQNLFYYKYGDLEKAKDLMQESFIKLWNNCKKVTYEKSKGYLFMLARNAFLNDVKRQDMINRHHKGIDKNLLYIESPDYVLEEKEFLNKINSAISLLPDKQREVFLLNRMDEKTYKEISEMLDISIKTVEKWMHDALVVLRKKIGNV</sequence>
<dbReference type="InterPro" id="IPR039425">
    <property type="entry name" value="RNA_pol_sigma-70-like"/>
</dbReference>
<dbReference type="Proteomes" id="UP000831290">
    <property type="component" value="Chromosome"/>
</dbReference>
<organism evidence="7 8">
    <name type="scientific">Abyssalbus ytuae</name>
    <dbReference type="NCBI Taxonomy" id="2926907"/>
    <lineage>
        <taxon>Bacteria</taxon>
        <taxon>Pseudomonadati</taxon>
        <taxon>Bacteroidota</taxon>
        <taxon>Flavobacteriia</taxon>
        <taxon>Flavobacteriales</taxon>
        <taxon>Flavobacteriaceae</taxon>
        <taxon>Abyssalbus</taxon>
    </lineage>
</organism>
<dbReference type="InterPro" id="IPR007627">
    <property type="entry name" value="RNA_pol_sigma70_r2"/>
</dbReference>
<evidence type="ECO:0000259" key="6">
    <source>
        <dbReference type="Pfam" id="PF08281"/>
    </source>
</evidence>
<dbReference type="InterPro" id="IPR036388">
    <property type="entry name" value="WH-like_DNA-bd_sf"/>
</dbReference>
<dbReference type="Pfam" id="PF08281">
    <property type="entry name" value="Sigma70_r4_2"/>
    <property type="match status" value="1"/>
</dbReference>
<dbReference type="InterPro" id="IPR013324">
    <property type="entry name" value="RNA_pol_sigma_r3/r4-like"/>
</dbReference>
<evidence type="ECO:0000256" key="4">
    <source>
        <dbReference type="ARBA" id="ARBA00023163"/>
    </source>
</evidence>
<dbReference type="InterPro" id="IPR014284">
    <property type="entry name" value="RNA_pol_sigma-70_dom"/>
</dbReference>
<dbReference type="SUPFAM" id="SSF88946">
    <property type="entry name" value="Sigma2 domain of RNA polymerase sigma factors"/>
    <property type="match status" value="1"/>
</dbReference>
<evidence type="ECO:0000256" key="3">
    <source>
        <dbReference type="ARBA" id="ARBA00023082"/>
    </source>
</evidence>
<keyword evidence="2" id="KW-0805">Transcription regulation</keyword>
<evidence type="ECO:0000256" key="2">
    <source>
        <dbReference type="ARBA" id="ARBA00023015"/>
    </source>
</evidence>
<proteinExistence type="inferred from homology"/>
<feature type="domain" description="RNA polymerase sigma-70 region 2" evidence="5">
    <location>
        <begin position="18"/>
        <end position="81"/>
    </location>
</feature>
<evidence type="ECO:0000313" key="8">
    <source>
        <dbReference type="Proteomes" id="UP000831290"/>
    </source>
</evidence>
<dbReference type="SUPFAM" id="SSF88659">
    <property type="entry name" value="Sigma3 and sigma4 domains of RNA polymerase sigma factors"/>
    <property type="match status" value="1"/>
</dbReference>